<keyword evidence="3" id="KW-1185">Reference proteome</keyword>
<organism evidence="2 3">
    <name type="scientific">Pinibacter soli</name>
    <dbReference type="NCBI Taxonomy" id="3044211"/>
    <lineage>
        <taxon>Bacteria</taxon>
        <taxon>Pseudomonadati</taxon>
        <taxon>Bacteroidota</taxon>
        <taxon>Chitinophagia</taxon>
        <taxon>Chitinophagales</taxon>
        <taxon>Chitinophagaceae</taxon>
        <taxon>Pinibacter</taxon>
    </lineage>
</organism>
<reference evidence="2 3" key="1">
    <citation type="submission" date="2023-05" db="EMBL/GenBank/DDBJ databases">
        <title>Genome sequence of Pinibacter sp. MAH-24.</title>
        <authorList>
            <person name="Huq M.A."/>
        </authorList>
    </citation>
    <scope>NUCLEOTIDE SEQUENCE [LARGE SCALE GENOMIC DNA]</scope>
    <source>
        <strain evidence="2 3">MAH-24</strain>
    </source>
</reference>
<dbReference type="Gene3D" id="2.40.128.270">
    <property type="match status" value="1"/>
</dbReference>
<name>A0ABT6RGH6_9BACT</name>
<protein>
    <submittedName>
        <fullName evidence="2">META domain-containing protein</fullName>
    </submittedName>
</protein>
<dbReference type="Proteomes" id="UP001226434">
    <property type="component" value="Unassembled WGS sequence"/>
</dbReference>
<dbReference type="RefSeq" id="WP_282335748.1">
    <property type="nucleotide sequence ID" value="NZ_JASBRG010000007.1"/>
</dbReference>
<evidence type="ECO:0000313" key="2">
    <source>
        <dbReference type="EMBL" id="MDI3321643.1"/>
    </source>
</evidence>
<dbReference type="InterPro" id="IPR038670">
    <property type="entry name" value="HslJ-like_sf"/>
</dbReference>
<sequence length="157" mass="17471">MFSSFLLIALFAAIPYGTKTNVVIHTQYEYAKEMRITTDSSLNGAWYLIPVLASDTAAGKLPFLVINLKKKQFSGNDGCNDISGTFATAEDKLSFSDNIKGTKIECKGYDEKAFLHNFLLTSNYKIEGSTLSLMNGKTVLSKWSRKNMSQVLQKETM</sequence>
<evidence type="ECO:0000259" key="1">
    <source>
        <dbReference type="Pfam" id="PF03724"/>
    </source>
</evidence>
<comment type="caution">
    <text evidence="2">The sequence shown here is derived from an EMBL/GenBank/DDBJ whole genome shotgun (WGS) entry which is preliminary data.</text>
</comment>
<dbReference type="InterPro" id="IPR005184">
    <property type="entry name" value="DUF306_Meta_HslJ"/>
</dbReference>
<dbReference type="Pfam" id="PF03724">
    <property type="entry name" value="META"/>
    <property type="match status" value="1"/>
</dbReference>
<accession>A0ABT6RGH6</accession>
<evidence type="ECO:0000313" key="3">
    <source>
        <dbReference type="Proteomes" id="UP001226434"/>
    </source>
</evidence>
<gene>
    <name evidence="2" type="ORF">QJ048_17740</name>
</gene>
<proteinExistence type="predicted"/>
<dbReference type="EMBL" id="JASBRG010000007">
    <property type="protein sequence ID" value="MDI3321643.1"/>
    <property type="molecule type" value="Genomic_DNA"/>
</dbReference>
<feature type="domain" description="DUF306" evidence="1">
    <location>
        <begin position="43"/>
        <end position="137"/>
    </location>
</feature>